<evidence type="ECO:0000313" key="3">
    <source>
        <dbReference type="Proteomes" id="UP001178662"/>
    </source>
</evidence>
<dbReference type="PRINTS" id="PR00081">
    <property type="entry name" value="GDHRDH"/>
</dbReference>
<protein>
    <submittedName>
        <fullName evidence="2">SDR family NAD(P)-dependent oxidoreductase</fullName>
    </submittedName>
</protein>
<dbReference type="SUPFAM" id="SSF51735">
    <property type="entry name" value="NAD(P)-binding Rossmann-fold domains"/>
    <property type="match status" value="1"/>
</dbReference>
<dbReference type="InterPro" id="IPR002347">
    <property type="entry name" value="SDR_fam"/>
</dbReference>
<reference evidence="2" key="1">
    <citation type="submission" date="2023-03" db="EMBL/GenBank/DDBJ databases">
        <title>Andean soil-derived lignocellulolytic bacterial consortium as a source of novel taxa and putative plastic-active enzymes.</title>
        <authorList>
            <person name="Diaz-Garcia L."/>
            <person name="Chuvochina M."/>
            <person name="Feuerriegel G."/>
            <person name="Bunk B."/>
            <person name="Sproer C."/>
            <person name="Streit W.R."/>
            <person name="Rodriguez L.M."/>
            <person name="Overmann J."/>
            <person name="Jimenez D.J."/>
        </authorList>
    </citation>
    <scope>NUCLEOTIDE SEQUENCE</scope>
    <source>
        <strain evidence="2">MAG 2441</strain>
    </source>
</reference>
<proteinExistence type="inferred from homology"/>
<keyword evidence="3" id="KW-1185">Reference proteome</keyword>
<name>A0AA95JGD1_9BACL</name>
<evidence type="ECO:0000313" key="2">
    <source>
        <dbReference type="EMBL" id="WEK54805.1"/>
    </source>
</evidence>
<dbReference type="Gene3D" id="3.40.50.720">
    <property type="entry name" value="NAD(P)-binding Rossmann-like Domain"/>
    <property type="match status" value="1"/>
</dbReference>
<comment type="similarity">
    <text evidence="1">Belongs to the short-chain dehydrogenases/reductases (SDR) family.</text>
</comment>
<dbReference type="PRINTS" id="PR00080">
    <property type="entry name" value="SDRFAMILY"/>
</dbReference>
<dbReference type="AlphaFoldDB" id="A0AA95JGD1"/>
<sequence>MNVLITGAGRGLGYQLTEQAVLRGHFVIACVRGGIEASESLQALAREHTDRLRIESLDVTQEEQVSRLNEQLREDSIELSGIINNAGILLGREHKIASLPMQQLRMTLDVNLLGPMIVAKHLSSLLSEHANAKILNISSEAGSFAGAYGGDYAYALSKSALNMFSKQLGDELRPRGVRVLAVHPGWIRTDMGGDNAPNSATDSALGILGLLEGTTPIAEQLFFVDHLGKEMPL</sequence>
<dbReference type="InterPro" id="IPR052184">
    <property type="entry name" value="SDR_enzymes"/>
</dbReference>
<dbReference type="EMBL" id="CP119317">
    <property type="protein sequence ID" value="WEK54805.1"/>
    <property type="molecule type" value="Genomic_DNA"/>
</dbReference>
<dbReference type="GO" id="GO:0016616">
    <property type="term" value="F:oxidoreductase activity, acting on the CH-OH group of donors, NAD or NADP as acceptor"/>
    <property type="evidence" value="ECO:0007669"/>
    <property type="project" value="TreeGrafter"/>
</dbReference>
<dbReference type="Proteomes" id="UP001178662">
    <property type="component" value="Chromosome"/>
</dbReference>
<dbReference type="PANTHER" id="PTHR45458">
    <property type="entry name" value="SHORT-CHAIN DEHYDROGENASE/REDUCTASE SDR"/>
    <property type="match status" value="1"/>
</dbReference>
<dbReference type="PANTHER" id="PTHR45458:SF1">
    <property type="entry name" value="SHORT CHAIN DEHYDROGENASE"/>
    <property type="match status" value="1"/>
</dbReference>
<organism evidence="2 3">
    <name type="scientific">Candidatus Cohnella colombiensis</name>
    <dbReference type="NCBI Taxonomy" id="3121368"/>
    <lineage>
        <taxon>Bacteria</taxon>
        <taxon>Bacillati</taxon>
        <taxon>Bacillota</taxon>
        <taxon>Bacilli</taxon>
        <taxon>Bacillales</taxon>
        <taxon>Paenibacillaceae</taxon>
        <taxon>Cohnella</taxon>
    </lineage>
</organism>
<dbReference type="InterPro" id="IPR036291">
    <property type="entry name" value="NAD(P)-bd_dom_sf"/>
</dbReference>
<accession>A0AA95JGD1</accession>
<dbReference type="Pfam" id="PF00106">
    <property type="entry name" value="adh_short"/>
    <property type="match status" value="1"/>
</dbReference>
<gene>
    <name evidence="2" type="ORF">P0Y55_01625</name>
</gene>
<evidence type="ECO:0000256" key="1">
    <source>
        <dbReference type="RuleBase" id="RU000363"/>
    </source>
</evidence>